<dbReference type="Proteomes" id="UP000752696">
    <property type="component" value="Unassembled WGS sequence"/>
</dbReference>
<organism evidence="1 2">
    <name type="scientific">Heterotrigona itama</name>
    <dbReference type="NCBI Taxonomy" id="395501"/>
    <lineage>
        <taxon>Eukaryota</taxon>
        <taxon>Metazoa</taxon>
        <taxon>Ecdysozoa</taxon>
        <taxon>Arthropoda</taxon>
        <taxon>Hexapoda</taxon>
        <taxon>Insecta</taxon>
        <taxon>Pterygota</taxon>
        <taxon>Neoptera</taxon>
        <taxon>Endopterygota</taxon>
        <taxon>Hymenoptera</taxon>
        <taxon>Apocrita</taxon>
        <taxon>Aculeata</taxon>
        <taxon>Apoidea</taxon>
        <taxon>Anthophila</taxon>
        <taxon>Apidae</taxon>
        <taxon>Heterotrigona</taxon>
    </lineage>
</organism>
<reference evidence="1" key="1">
    <citation type="submission" date="2020-07" db="EMBL/GenBank/DDBJ databases">
        <authorList>
            <person name="Nazaruddin N."/>
        </authorList>
    </citation>
    <scope>NUCLEOTIDE SEQUENCE</scope>
</reference>
<name>A0A6V7H5T1_9HYME</name>
<dbReference type="EMBL" id="CAJDYZ010007647">
    <property type="protein sequence ID" value="CAD1474519.1"/>
    <property type="molecule type" value="Genomic_DNA"/>
</dbReference>
<dbReference type="AlphaFoldDB" id="A0A6V7H5T1"/>
<feature type="non-terminal residue" evidence="1">
    <location>
        <position position="1"/>
    </location>
</feature>
<sequence length="45" mass="5180">APKWTTSFEFDNDTLKSLVESDLRLSIQELPTNLGSSYTKLEKYI</sequence>
<dbReference type="OrthoDB" id="8028980at2759"/>
<proteinExistence type="predicted"/>
<evidence type="ECO:0000313" key="2">
    <source>
        <dbReference type="Proteomes" id="UP000752696"/>
    </source>
</evidence>
<evidence type="ECO:0000313" key="1">
    <source>
        <dbReference type="EMBL" id="CAD1474519.1"/>
    </source>
</evidence>
<keyword evidence="2" id="KW-1185">Reference proteome</keyword>
<gene>
    <name evidence="1" type="ORF">MHI_LOCUS473987</name>
</gene>
<feature type="non-terminal residue" evidence="1">
    <location>
        <position position="45"/>
    </location>
</feature>
<accession>A0A6V7H5T1</accession>
<protein>
    <submittedName>
        <fullName evidence="1">Uncharacterized protein</fullName>
    </submittedName>
</protein>
<comment type="caution">
    <text evidence="1">The sequence shown here is derived from an EMBL/GenBank/DDBJ whole genome shotgun (WGS) entry which is preliminary data.</text>
</comment>